<dbReference type="PANTHER" id="PTHR42718">
    <property type="entry name" value="MAJOR FACILITATOR SUPERFAMILY MULTIDRUG TRANSPORTER MFSC"/>
    <property type="match status" value="1"/>
</dbReference>
<dbReference type="SUPFAM" id="SSF103473">
    <property type="entry name" value="MFS general substrate transporter"/>
    <property type="match status" value="1"/>
</dbReference>
<dbReference type="InterPro" id="IPR036259">
    <property type="entry name" value="MFS_trans_sf"/>
</dbReference>
<feature type="transmembrane region" description="Helical" evidence="5">
    <location>
        <begin position="309"/>
        <end position="327"/>
    </location>
</feature>
<feature type="transmembrane region" description="Helical" evidence="5">
    <location>
        <begin position="205"/>
        <end position="225"/>
    </location>
</feature>
<gene>
    <name evidence="7" type="ORF">J3P46_11880</name>
</gene>
<dbReference type="GO" id="GO:0022857">
    <property type="term" value="F:transmembrane transporter activity"/>
    <property type="evidence" value="ECO:0007669"/>
    <property type="project" value="InterPro"/>
</dbReference>
<proteinExistence type="predicted"/>
<feature type="transmembrane region" description="Helical" evidence="5">
    <location>
        <begin position="334"/>
        <end position="354"/>
    </location>
</feature>
<dbReference type="PANTHER" id="PTHR42718:SF49">
    <property type="entry name" value="EXPORT PROTEIN"/>
    <property type="match status" value="1"/>
</dbReference>
<feature type="transmembrane region" description="Helical" evidence="5">
    <location>
        <begin position="86"/>
        <end position="109"/>
    </location>
</feature>
<feature type="transmembrane region" description="Helical" evidence="5">
    <location>
        <begin position="115"/>
        <end position="133"/>
    </location>
</feature>
<feature type="transmembrane region" description="Helical" evidence="5">
    <location>
        <begin position="145"/>
        <end position="168"/>
    </location>
</feature>
<organism evidence="7 8">
    <name type="scientific">Janthinobacterium lividum</name>
    <dbReference type="NCBI Taxonomy" id="29581"/>
    <lineage>
        <taxon>Bacteria</taxon>
        <taxon>Pseudomonadati</taxon>
        <taxon>Pseudomonadota</taxon>
        <taxon>Betaproteobacteria</taxon>
        <taxon>Burkholderiales</taxon>
        <taxon>Oxalobacteraceae</taxon>
        <taxon>Janthinobacterium</taxon>
    </lineage>
</organism>
<dbReference type="InterPro" id="IPR011701">
    <property type="entry name" value="MFS"/>
</dbReference>
<reference evidence="7 8" key="1">
    <citation type="submission" date="2021-03" db="EMBL/GenBank/DDBJ databases">
        <title>Draft genome sequence of Janthinobacterium sp. strain PLB02 isolated from infected primmorphs (Lubomirskia baicalensis).</title>
        <authorList>
            <person name="Chernogor L.I."/>
            <person name="Belikov S.I."/>
            <person name="Petrushin I.S."/>
        </authorList>
    </citation>
    <scope>NUCLEOTIDE SEQUENCE [LARGE SCALE GENOMIC DNA]</scope>
    <source>
        <strain evidence="7 8">PLB02</strain>
    </source>
</reference>
<name>A0AAJ4T7F0_9BURK</name>
<evidence type="ECO:0000256" key="4">
    <source>
        <dbReference type="ARBA" id="ARBA00023136"/>
    </source>
</evidence>
<keyword evidence="3 5" id="KW-1133">Transmembrane helix</keyword>
<dbReference type="CDD" id="cd17321">
    <property type="entry name" value="MFS_MMR_MDR_like"/>
    <property type="match status" value="1"/>
</dbReference>
<dbReference type="PRINTS" id="PR01036">
    <property type="entry name" value="TCRTETB"/>
</dbReference>
<feature type="transmembrane region" description="Helical" evidence="5">
    <location>
        <begin position="366"/>
        <end position="392"/>
    </location>
</feature>
<dbReference type="PROSITE" id="PS50850">
    <property type="entry name" value="MFS"/>
    <property type="match status" value="1"/>
</dbReference>
<evidence type="ECO:0000256" key="2">
    <source>
        <dbReference type="ARBA" id="ARBA00022692"/>
    </source>
</evidence>
<evidence type="ECO:0000259" key="6">
    <source>
        <dbReference type="PROSITE" id="PS50850"/>
    </source>
</evidence>
<evidence type="ECO:0000256" key="5">
    <source>
        <dbReference type="SAM" id="Phobius"/>
    </source>
</evidence>
<feature type="domain" description="Major facilitator superfamily (MFS) profile" evidence="6">
    <location>
        <begin position="20"/>
        <end position="505"/>
    </location>
</feature>
<dbReference type="Pfam" id="PF07690">
    <property type="entry name" value="MFS_1"/>
    <property type="match status" value="1"/>
</dbReference>
<feature type="transmembrane region" description="Helical" evidence="5">
    <location>
        <begin position="231"/>
        <end position="252"/>
    </location>
</feature>
<dbReference type="Gene3D" id="1.20.1250.20">
    <property type="entry name" value="MFS general substrate transporter like domains"/>
    <property type="match status" value="1"/>
</dbReference>
<evidence type="ECO:0000256" key="3">
    <source>
        <dbReference type="ARBA" id="ARBA00022989"/>
    </source>
</evidence>
<keyword evidence="4 5" id="KW-0472">Membrane</keyword>
<dbReference type="EMBL" id="CP071520">
    <property type="protein sequence ID" value="QSX98523.1"/>
    <property type="molecule type" value="Genomic_DNA"/>
</dbReference>
<dbReference type="InterPro" id="IPR020846">
    <property type="entry name" value="MFS_dom"/>
</dbReference>
<feature type="transmembrane region" description="Helical" evidence="5">
    <location>
        <begin position="413"/>
        <end position="432"/>
    </location>
</feature>
<dbReference type="Proteomes" id="UP000662821">
    <property type="component" value="Chromosome"/>
</dbReference>
<comment type="subcellular location">
    <subcellularLocation>
        <location evidence="1">Membrane</location>
        <topology evidence="1">Multi-pass membrane protein</topology>
    </subcellularLocation>
</comment>
<dbReference type="GO" id="GO:0016020">
    <property type="term" value="C:membrane"/>
    <property type="evidence" value="ECO:0007669"/>
    <property type="project" value="UniProtKB-SubCell"/>
</dbReference>
<dbReference type="PROSITE" id="PS00216">
    <property type="entry name" value="SUGAR_TRANSPORT_1"/>
    <property type="match status" value="1"/>
</dbReference>
<feature type="transmembrane region" description="Helical" evidence="5">
    <location>
        <begin position="481"/>
        <end position="501"/>
    </location>
</feature>
<feature type="transmembrane region" description="Helical" evidence="5">
    <location>
        <begin position="174"/>
        <end position="193"/>
    </location>
</feature>
<feature type="transmembrane region" description="Helical" evidence="5">
    <location>
        <begin position="272"/>
        <end position="294"/>
    </location>
</feature>
<dbReference type="AlphaFoldDB" id="A0AAJ4T7F0"/>
<evidence type="ECO:0000256" key="1">
    <source>
        <dbReference type="ARBA" id="ARBA00004141"/>
    </source>
</evidence>
<keyword evidence="2 5" id="KW-0812">Transmembrane</keyword>
<protein>
    <submittedName>
        <fullName evidence="7">MFS transporter</fullName>
    </submittedName>
</protein>
<feature type="transmembrane region" description="Helical" evidence="5">
    <location>
        <begin position="51"/>
        <end position="74"/>
    </location>
</feature>
<evidence type="ECO:0000313" key="8">
    <source>
        <dbReference type="Proteomes" id="UP000662821"/>
    </source>
</evidence>
<dbReference type="Gene3D" id="1.20.1720.10">
    <property type="entry name" value="Multidrug resistance protein D"/>
    <property type="match status" value="1"/>
</dbReference>
<accession>A0AAJ4T7F0</accession>
<evidence type="ECO:0000313" key="7">
    <source>
        <dbReference type="EMBL" id="QSX98523.1"/>
    </source>
</evidence>
<dbReference type="RefSeq" id="WP_151094309.1">
    <property type="nucleotide sequence ID" value="NZ_CP071520.1"/>
</dbReference>
<sequence>MDTNLPAQAPDQATARRTLVLAAVCLAALCMPLSFTGPAIAIPAIAADLHGTPLALAWITNAFMLSFGGCLMVAGALADRYGRKRVFLLGMGVFSAAALALAAAPGILWLDVLRAVQGLGCAMALSSGLAALAQEFDGPARARAFSLIGTAFGVGLAFGPFLAGTLITHTGWRAIFVATAAAGLAALLAAARAMRESRDPQAQGVDWPGALTFTGALSLFTYGLLQAPDSGWGSAASLGLLGGAALLLGAFIRVERRAARPMLDLTLFRLPAFAGVQLLAAAPAFSFVVLLVLLPARFIGIEGYSALEAGRMMIALSAPMLVLPILAGMAAQRIAAAHICASGLLLAAGGLLWLSTCASGQAPATLIGPLLLIGCGISLPWGLMDGLAISVVPVERAGMAAGIFNTTRVAGEGLALAIVSALLGTLTVAALGNAGIAGIGAEQAAHAGPFLALGELSHASTLLPHAPAAELAQAYGTAFRHLLYVLASITTASALLILAFLRHPANAADAARDTAALPACKAPN</sequence>
<dbReference type="InterPro" id="IPR005829">
    <property type="entry name" value="Sugar_transporter_CS"/>
</dbReference>